<dbReference type="SUPFAM" id="SSF56519">
    <property type="entry name" value="Penicillin binding protein dimerisation domain"/>
    <property type="match status" value="1"/>
</dbReference>
<name>L1Q4I1_9CLOT</name>
<evidence type="ECO:0000313" key="8">
    <source>
        <dbReference type="Proteomes" id="UP000010420"/>
    </source>
</evidence>
<dbReference type="SUPFAM" id="SSF54427">
    <property type="entry name" value="NTF2-like"/>
    <property type="match status" value="1"/>
</dbReference>
<dbReference type="InterPro" id="IPR007887">
    <property type="entry name" value="MecA_N"/>
</dbReference>
<dbReference type="GO" id="GO:0071972">
    <property type="term" value="F:peptidoglycan L,D-transpeptidase activity"/>
    <property type="evidence" value="ECO:0007669"/>
    <property type="project" value="TreeGrafter"/>
</dbReference>
<dbReference type="PANTHER" id="PTHR30627">
    <property type="entry name" value="PEPTIDOGLYCAN D,D-TRANSPEPTIDASE"/>
    <property type="match status" value="1"/>
</dbReference>
<organism evidence="7 8">
    <name type="scientific">Clostridium celatum DSM 1785</name>
    <dbReference type="NCBI Taxonomy" id="545697"/>
    <lineage>
        <taxon>Bacteria</taxon>
        <taxon>Bacillati</taxon>
        <taxon>Bacillota</taxon>
        <taxon>Clostridia</taxon>
        <taxon>Eubacteriales</taxon>
        <taxon>Clostridiaceae</taxon>
        <taxon>Clostridium</taxon>
    </lineage>
</organism>
<dbReference type="STRING" id="545697.HMPREF0216_03060"/>
<gene>
    <name evidence="7" type="ORF">HMPREF0216_03060</name>
</gene>
<dbReference type="Pfam" id="PF03717">
    <property type="entry name" value="PBP_dimer"/>
    <property type="match status" value="1"/>
</dbReference>
<dbReference type="InterPro" id="IPR036138">
    <property type="entry name" value="PBP_dimer_sf"/>
</dbReference>
<reference evidence="7 8" key="1">
    <citation type="submission" date="2012-05" db="EMBL/GenBank/DDBJ databases">
        <authorList>
            <person name="Weinstock G."/>
            <person name="Sodergren E."/>
            <person name="Lobos E.A."/>
            <person name="Fulton L."/>
            <person name="Fulton R."/>
            <person name="Courtney L."/>
            <person name="Fronick C."/>
            <person name="O'Laughlin M."/>
            <person name="Godfrey J."/>
            <person name="Wilson R.M."/>
            <person name="Miner T."/>
            <person name="Farmer C."/>
            <person name="Delehaunty K."/>
            <person name="Cordes M."/>
            <person name="Minx P."/>
            <person name="Tomlinson C."/>
            <person name="Chen J."/>
            <person name="Wollam A."/>
            <person name="Pepin K.H."/>
            <person name="Bhonagiri V."/>
            <person name="Zhang X."/>
            <person name="Suruliraj S."/>
            <person name="Warren W."/>
            <person name="Mitreva M."/>
            <person name="Mardis E.R."/>
            <person name="Wilson R.K."/>
        </authorList>
    </citation>
    <scope>NUCLEOTIDE SEQUENCE [LARGE SCALE GENOMIC DNA]</scope>
    <source>
        <strain evidence="7 8">DSM 1785</strain>
    </source>
</reference>
<sequence length="671" mass="74824">MRIFKHIILLLAITSGIFFIGCSSQSKYAETFETYKEYWLQNDFSAMYEMLNSESKNYIDEDTFTTRYSNIYSAMEMADLNIEINGELIENENFVTVPFTLKGNTIAGELSFDTYKLNIYKEDDEYKIDWDESLIFPNMTSEDKVLIEDYEAKRGKILDRNDKILAEDGEISVIGIYPAIFDLENKDSKIEELANTLDINKETIINKLNENSNPEYFVPIVDILSTDEKLTSLLNRDTEGIVVNKKSSRVYYGGNAFGRLIGYIGNITSEELEENMDKGYTELSLIGKAGLEQVYEDTLRGYDGCEIYLDRNGEHLTIAKKDAIDGNDIKLAIDFDLQNKAYSELNNEKGTVTAVDPKTGEVLALVSAPSYDSNTFMTYVTKTKAEEWENTNYTDQVNRFSNIYSPGSTMKLITGAVGLNTGAITADEKFDIQGSAWQKDESWGTYKITRVVTLDSPMTLREAAKFSDNIYFGQVALKIGSKKLIEGIKKFGIGEEIPFDYPLAQSSISNSGELNGEILLADTGYGQGELMVTPLNIALAYSSLANEGNIMTPRLVINNDKEASIWKEKAINPENIPVLIEDFSATVNDDDGPANSAKIPGINLAAKTGTAEIKASQDDENGTENGWFVAVDTTTSKISVAMMIEDVKDRGGSTIPIPKVKNIIEYYLNNN</sequence>
<keyword evidence="8" id="KW-1185">Reference proteome</keyword>
<evidence type="ECO:0000313" key="7">
    <source>
        <dbReference type="EMBL" id="EKY22899.1"/>
    </source>
</evidence>
<evidence type="ECO:0000256" key="2">
    <source>
        <dbReference type="ARBA" id="ARBA00007171"/>
    </source>
</evidence>
<evidence type="ECO:0000259" key="4">
    <source>
        <dbReference type="Pfam" id="PF00905"/>
    </source>
</evidence>
<dbReference type="Pfam" id="PF00905">
    <property type="entry name" value="Transpeptidase"/>
    <property type="match status" value="1"/>
</dbReference>
<dbReference type="Gene3D" id="3.40.710.10">
    <property type="entry name" value="DD-peptidase/beta-lactamase superfamily"/>
    <property type="match status" value="1"/>
</dbReference>
<comment type="similarity">
    <text evidence="2">Belongs to the transpeptidase family.</text>
</comment>
<dbReference type="EMBL" id="AMEZ01000117">
    <property type="protein sequence ID" value="EKY22899.1"/>
    <property type="molecule type" value="Genomic_DNA"/>
</dbReference>
<dbReference type="GO" id="GO:0008658">
    <property type="term" value="F:penicillin binding"/>
    <property type="evidence" value="ECO:0007669"/>
    <property type="project" value="InterPro"/>
</dbReference>
<dbReference type="GO" id="GO:0071555">
    <property type="term" value="P:cell wall organization"/>
    <property type="evidence" value="ECO:0007669"/>
    <property type="project" value="TreeGrafter"/>
</dbReference>
<dbReference type="HOGENOM" id="CLU_009289_5_2_9"/>
<dbReference type="eggNOG" id="COG0768">
    <property type="taxonomic scope" value="Bacteria"/>
</dbReference>
<evidence type="ECO:0000259" key="5">
    <source>
        <dbReference type="Pfam" id="PF03717"/>
    </source>
</evidence>
<evidence type="ECO:0000256" key="1">
    <source>
        <dbReference type="ARBA" id="ARBA00004370"/>
    </source>
</evidence>
<dbReference type="Gene3D" id="3.10.450.100">
    <property type="entry name" value="NTF2-like, domain 1"/>
    <property type="match status" value="1"/>
</dbReference>
<dbReference type="AlphaFoldDB" id="L1Q4I1"/>
<protein>
    <submittedName>
        <fullName evidence="7">Putative penicillin-binding protein 3</fullName>
    </submittedName>
</protein>
<comment type="subcellular location">
    <subcellularLocation>
        <location evidence="1">Membrane</location>
    </subcellularLocation>
</comment>
<dbReference type="InterPro" id="IPR012338">
    <property type="entry name" value="Beta-lactam/transpept-like"/>
</dbReference>
<proteinExistence type="inferred from homology"/>
<evidence type="ECO:0000256" key="3">
    <source>
        <dbReference type="ARBA" id="ARBA00023136"/>
    </source>
</evidence>
<dbReference type="Gene3D" id="3.30.1390.30">
    <property type="entry name" value="Penicillin-binding protein 2a, domain 3"/>
    <property type="match status" value="1"/>
</dbReference>
<dbReference type="GO" id="GO:0005886">
    <property type="term" value="C:plasma membrane"/>
    <property type="evidence" value="ECO:0007669"/>
    <property type="project" value="TreeGrafter"/>
</dbReference>
<accession>L1Q4I1</accession>
<keyword evidence="3" id="KW-0472">Membrane</keyword>
<dbReference type="Proteomes" id="UP000010420">
    <property type="component" value="Unassembled WGS sequence"/>
</dbReference>
<dbReference type="InterPro" id="IPR050515">
    <property type="entry name" value="Beta-lactam/transpept"/>
</dbReference>
<dbReference type="InterPro" id="IPR001460">
    <property type="entry name" value="PCN-bd_Tpept"/>
</dbReference>
<dbReference type="SUPFAM" id="SSF56601">
    <property type="entry name" value="beta-lactamase/transpeptidase-like"/>
    <property type="match status" value="1"/>
</dbReference>
<dbReference type="Gene3D" id="3.90.1310.10">
    <property type="entry name" value="Penicillin-binding protein 2a (Domain 2)"/>
    <property type="match status" value="1"/>
</dbReference>
<feature type="domain" description="Penicillin-binding protein transpeptidase" evidence="4">
    <location>
        <begin position="350"/>
        <end position="665"/>
    </location>
</feature>
<evidence type="ECO:0000259" key="6">
    <source>
        <dbReference type="Pfam" id="PF05223"/>
    </source>
</evidence>
<feature type="domain" description="NTF2-like N-terminal transpeptidase" evidence="6">
    <location>
        <begin position="30"/>
        <end position="142"/>
    </location>
</feature>
<dbReference type="Pfam" id="PF05223">
    <property type="entry name" value="MecA_N"/>
    <property type="match status" value="1"/>
</dbReference>
<dbReference type="InterPro" id="IPR005311">
    <property type="entry name" value="PBP_dimer"/>
</dbReference>
<comment type="caution">
    <text evidence="7">The sequence shown here is derived from an EMBL/GenBank/DDBJ whole genome shotgun (WGS) entry which is preliminary data.</text>
</comment>
<dbReference type="OrthoDB" id="9766847at2"/>
<dbReference type="GO" id="GO:0046677">
    <property type="term" value="P:response to antibiotic"/>
    <property type="evidence" value="ECO:0007669"/>
    <property type="project" value="InterPro"/>
</dbReference>
<dbReference type="PANTHER" id="PTHR30627:SF25">
    <property type="entry name" value="PENICILLIN-BINDING PROTEIN 3"/>
    <property type="match status" value="1"/>
</dbReference>
<dbReference type="PROSITE" id="PS51257">
    <property type="entry name" value="PROKAR_LIPOPROTEIN"/>
    <property type="match status" value="1"/>
</dbReference>
<dbReference type="RefSeq" id="WP_005215580.1">
    <property type="nucleotide sequence ID" value="NZ_KB291704.1"/>
</dbReference>
<dbReference type="PATRIC" id="fig|545697.3.peg.3000"/>
<dbReference type="InterPro" id="IPR032710">
    <property type="entry name" value="NTF2-like_dom_sf"/>
</dbReference>
<feature type="domain" description="Penicillin-binding protein dimerisation" evidence="5">
    <location>
        <begin position="151"/>
        <end position="314"/>
    </location>
</feature>